<evidence type="ECO:0000256" key="3">
    <source>
        <dbReference type="ARBA" id="ARBA00009188"/>
    </source>
</evidence>
<comment type="subcellular location">
    <subcellularLocation>
        <location evidence="2 12">Mitochondrion inner membrane</location>
        <topology evidence="2 12">Single-pass membrane protein</topology>
    </subcellularLocation>
</comment>
<dbReference type="EMBL" id="CP014242">
    <property type="protein sequence ID" value="AMD19308.1"/>
    <property type="molecule type" value="Genomic_DNA"/>
</dbReference>
<keyword evidence="6 12" id="KW-0999">Mitochondrion inner membrane</keyword>
<keyword evidence="7 12" id="KW-1133">Transmembrane helix</keyword>
<dbReference type="GO" id="GO:0042407">
    <property type="term" value="P:cristae formation"/>
    <property type="evidence" value="ECO:0007669"/>
    <property type="project" value="InterPro"/>
</dbReference>
<evidence type="ECO:0000256" key="4">
    <source>
        <dbReference type="ARBA" id="ARBA00018170"/>
    </source>
</evidence>
<accession>A0A109UXF1</accession>
<evidence type="ECO:0000256" key="12">
    <source>
        <dbReference type="RuleBase" id="RU363010"/>
    </source>
</evidence>
<evidence type="ECO:0000256" key="5">
    <source>
        <dbReference type="ARBA" id="ARBA00022692"/>
    </source>
</evidence>
<evidence type="ECO:0000313" key="14">
    <source>
        <dbReference type="Proteomes" id="UP000243052"/>
    </source>
</evidence>
<name>A0A109UXF1_9SACH</name>
<evidence type="ECO:0000256" key="9">
    <source>
        <dbReference type="ARBA" id="ARBA00023136"/>
    </source>
</evidence>
<protein>
    <recommendedName>
        <fullName evidence="4 12">MICOS complex subunit MIC12</fullName>
    </recommendedName>
    <alternativeName>
        <fullName evidence="11 12">Altered inheritance of mitochondria protein 5, mitochondrial</fullName>
    </alternativeName>
    <alternativeName>
        <fullName evidence="10 12">Found in mitochondrial proteome protein 51</fullName>
    </alternativeName>
</protein>
<dbReference type="AlphaFoldDB" id="A0A109UXF1"/>
<dbReference type="GO" id="GO:0061617">
    <property type="term" value="C:MICOS complex"/>
    <property type="evidence" value="ECO:0007669"/>
    <property type="project" value="UniProtKB-UniRule"/>
</dbReference>
<evidence type="ECO:0000256" key="1">
    <source>
        <dbReference type="ARBA" id="ARBA00002689"/>
    </source>
</evidence>
<proteinExistence type="inferred from homology"/>
<dbReference type="InterPro" id="IPR031463">
    <property type="entry name" value="Mic12"/>
</dbReference>
<gene>
    <name evidence="13" type="ORF">AW171_hschr21133</name>
</gene>
<comment type="similarity">
    <text evidence="3 12">Belongs to the MICOS complex subunit Mic12 family.</text>
</comment>
<dbReference type="RefSeq" id="XP_017986304.1">
    <property type="nucleotide sequence ID" value="XM_018130815.1"/>
</dbReference>
<organism evidence="13 14">
    <name type="scientific">Eremothecium sinecaudum</name>
    <dbReference type="NCBI Taxonomy" id="45286"/>
    <lineage>
        <taxon>Eukaryota</taxon>
        <taxon>Fungi</taxon>
        <taxon>Dikarya</taxon>
        <taxon>Ascomycota</taxon>
        <taxon>Saccharomycotina</taxon>
        <taxon>Saccharomycetes</taxon>
        <taxon>Saccharomycetales</taxon>
        <taxon>Saccharomycetaceae</taxon>
        <taxon>Eremothecium</taxon>
    </lineage>
</organism>
<feature type="transmembrane region" description="Helical" evidence="12">
    <location>
        <begin position="6"/>
        <end position="24"/>
    </location>
</feature>
<dbReference type="OrthoDB" id="4037694at2759"/>
<evidence type="ECO:0000256" key="10">
    <source>
        <dbReference type="ARBA" id="ARBA00032159"/>
    </source>
</evidence>
<keyword evidence="9 12" id="KW-0472">Membrane</keyword>
<keyword evidence="14" id="KW-1185">Reference proteome</keyword>
<dbReference type="Proteomes" id="UP000243052">
    <property type="component" value="Chromosome ii"/>
</dbReference>
<evidence type="ECO:0000256" key="8">
    <source>
        <dbReference type="ARBA" id="ARBA00023128"/>
    </source>
</evidence>
<dbReference type="STRING" id="45286.A0A109UXF1"/>
<dbReference type="GeneID" id="28721588"/>
<comment type="subunit">
    <text evidence="12">Component of the mitochondrial contact site and cristae organizing system (MICOS) complex.</text>
</comment>
<dbReference type="GO" id="GO:0044284">
    <property type="term" value="C:mitochondrial crista junction"/>
    <property type="evidence" value="ECO:0007669"/>
    <property type="project" value="InterPro"/>
</dbReference>
<sequence length="94" mass="11316">MPRFFRVTSFAVIASLLGTSYYYYAVQRSLYKEAEWYKITSRTQDLIDRKADIPVRPVSINSQEYVVRTSQETIKDIWNEQIRNIVQWIYSWSH</sequence>
<keyword evidence="8 12" id="KW-0496">Mitochondrion</keyword>
<keyword evidence="5 12" id="KW-0812">Transmembrane</keyword>
<evidence type="ECO:0000256" key="11">
    <source>
        <dbReference type="ARBA" id="ARBA00032985"/>
    </source>
</evidence>
<evidence type="ECO:0000256" key="6">
    <source>
        <dbReference type="ARBA" id="ARBA00022792"/>
    </source>
</evidence>
<evidence type="ECO:0000313" key="13">
    <source>
        <dbReference type="EMBL" id="AMD19308.1"/>
    </source>
</evidence>
<evidence type="ECO:0000256" key="7">
    <source>
        <dbReference type="ARBA" id="ARBA00022989"/>
    </source>
</evidence>
<evidence type="ECO:0000256" key="2">
    <source>
        <dbReference type="ARBA" id="ARBA00004434"/>
    </source>
</evidence>
<comment type="function">
    <text evidence="1 12">Component of the MICOS complex, a large protein complex of the mitochondrial inner membrane that plays crucial roles in the maintenance of crista junctions, inner membrane architecture, and formation of contact sites to the outer membrane.</text>
</comment>
<reference evidence="13 14" key="1">
    <citation type="submission" date="2016-01" db="EMBL/GenBank/DDBJ databases">
        <title>Genome sequence of the yeast Holleya sinecauda.</title>
        <authorList>
            <person name="Dietrich F.S."/>
        </authorList>
    </citation>
    <scope>NUCLEOTIDE SEQUENCE [LARGE SCALE GENOMIC DNA]</scope>
    <source>
        <strain evidence="13 14">ATCC 58844</strain>
    </source>
</reference>
<dbReference type="Pfam" id="PF17050">
    <property type="entry name" value="AIM5"/>
    <property type="match status" value="1"/>
</dbReference>